<comment type="caution">
    <text evidence="2">The sequence shown here is derived from an EMBL/GenBank/DDBJ whole genome shotgun (WGS) entry which is preliminary data.</text>
</comment>
<dbReference type="RefSeq" id="WP_101311577.1">
    <property type="nucleotide sequence ID" value="NZ_MVDE01000048.1"/>
</dbReference>
<gene>
    <name evidence="2" type="ORF">BZG01_19750</name>
</gene>
<accession>A0A2N3HSZ9</accession>
<feature type="chain" id="PRO_5014639062" description="DUF3887 domain-containing protein" evidence="1">
    <location>
        <begin position="20"/>
        <end position="164"/>
    </location>
</feature>
<organism evidence="2 3">
    <name type="scientific">Labilibaculum manganireducens</name>
    <dbReference type="NCBI Taxonomy" id="1940525"/>
    <lineage>
        <taxon>Bacteria</taxon>
        <taxon>Pseudomonadati</taxon>
        <taxon>Bacteroidota</taxon>
        <taxon>Bacteroidia</taxon>
        <taxon>Marinilabiliales</taxon>
        <taxon>Marinifilaceae</taxon>
        <taxon>Labilibaculum</taxon>
    </lineage>
</organism>
<dbReference type="AlphaFoldDB" id="A0A2N3HSZ9"/>
<keyword evidence="3" id="KW-1185">Reference proteome</keyword>
<protein>
    <recommendedName>
        <fullName evidence="4">DUF3887 domain-containing protein</fullName>
    </recommendedName>
</protein>
<proteinExistence type="predicted"/>
<evidence type="ECO:0000256" key="1">
    <source>
        <dbReference type="SAM" id="SignalP"/>
    </source>
</evidence>
<evidence type="ECO:0000313" key="2">
    <source>
        <dbReference type="EMBL" id="PKQ61185.1"/>
    </source>
</evidence>
<feature type="signal peptide" evidence="1">
    <location>
        <begin position="1"/>
        <end position="19"/>
    </location>
</feature>
<keyword evidence="1" id="KW-0732">Signal</keyword>
<dbReference type="Proteomes" id="UP000233618">
    <property type="component" value="Unassembled WGS sequence"/>
</dbReference>
<evidence type="ECO:0000313" key="3">
    <source>
        <dbReference type="Proteomes" id="UP000233618"/>
    </source>
</evidence>
<evidence type="ECO:0008006" key="4">
    <source>
        <dbReference type="Google" id="ProtNLM"/>
    </source>
</evidence>
<reference evidence="2 3" key="1">
    <citation type="journal article" date="2017" name="Front. Microbiol.">
        <title>Labilibaculum manganireducens gen. nov., sp. nov. and Labilibaculum filiforme sp. nov., Novel Bacteroidetes Isolated from Subsurface Sediments of the Baltic Sea.</title>
        <authorList>
            <person name="Vandieken V."/>
            <person name="Marshall I.P."/>
            <person name="Niemann H."/>
            <person name="Engelen B."/>
            <person name="Cypionka H."/>
        </authorList>
    </citation>
    <scope>NUCLEOTIDE SEQUENCE [LARGE SCALE GENOMIC DNA]</scope>
    <source>
        <strain evidence="2 3">59.10-2M</strain>
    </source>
</reference>
<name>A0A2N3HSZ9_9BACT</name>
<sequence>MKKLLKLFVLALFVLMVNCKQKPKTQDELQEINGDTAQTVTKSIDGDKQEMSQNNEQTIEAFLKKLQTAIKNNDTNYIENNVLFPFEHRSGGELVDNYNSYKEIQENSELFNTIMNASYVAECDDEINKIKYYCITYFDDEMDITFYAIKKNNQFKLLRMETPN</sequence>
<dbReference type="EMBL" id="MVDE01000048">
    <property type="protein sequence ID" value="PKQ61185.1"/>
    <property type="molecule type" value="Genomic_DNA"/>
</dbReference>